<comment type="caution">
    <text evidence="2">The sequence shown here is derived from an EMBL/GenBank/DDBJ whole genome shotgun (WGS) entry which is preliminary data.</text>
</comment>
<feature type="region of interest" description="Disordered" evidence="1">
    <location>
        <begin position="380"/>
        <end position="424"/>
    </location>
</feature>
<dbReference type="Proteomes" id="UP001152795">
    <property type="component" value="Unassembled WGS sequence"/>
</dbReference>
<dbReference type="PANTHER" id="PTHR47331">
    <property type="entry name" value="PHD-TYPE DOMAIN-CONTAINING PROTEIN"/>
    <property type="match status" value="1"/>
</dbReference>
<organism evidence="2 3">
    <name type="scientific">Paramuricea clavata</name>
    <name type="common">Red gorgonian</name>
    <name type="synonym">Violescent sea-whip</name>
    <dbReference type="NCBI Taxonomy" id="317549"/>
    <lineage>
        <taxon>Eukaryota</taxon>
        <taxon>Metazoa</taxon>
        <taxon>Cnidaria</taxon>
        <taxon>Anthozoa</taxon>
        <taxon>Octocorallia</taxon>
        <taxon>Malacalcyonacea</taxon>
        <taxon>Plexauridae</taxon>
        <taxon>Paramuricea</taxon>
    </lineage>
</organism>
<evidence type="ECO:0000313" key="2">
    <source>
        <dbReference type="EMBL" id="CAB4020861.1"/>
    </source>
</evidence>
<proteinExistence type="predicted"/>
<gene>
    <name evidence="2" type="ORF">PACLA_8A084598</name>
</gene>
<dbReference type="OrthoDB" id="6127133at2759"/>
<reference evidence="2" key="1">
    <citation type="submission" date="2020-04" db="EMBL/GenBank/DDBJ databases">
        <authorList>
            <person name="Alioto T."/>
            <person name="Alioto T."/>
            <person name="Gomez Garrido J."/>
        </authorList>
    </citation>
    <scope>NUCLEOTIDE SEQUENCE</scope>
    <source>
        <strain evidence="2">A484AB</strain>
    </source>
</reference>
<feature type="compositionally biased region" description="Basic and acidic residues" evidence="1">
    <location>
        <begin position="381"/>
        <end position="395"/>
    </location>
</feature>
<feature type="compositionally biased region" description="Polar residues" evidence="1">
    <location>
        <begin position="403"/>
        <end position="414"/>
    </location>
</feature>
<feature type="region of interest" description="Disordered" evidence="1">
    <location>
        <begin position="167"/>
        <end position="190"/>
    </location>
</feature>
<protein>
    <submittedName>
        <fullName evidence="2">Uncharacterized protein</fullName>
    </submittedName>
</protein>
<dbReference type="AlphaFoldDB" id="A0A6S7JXY8"/>
<evidence type="ECO:0000313" key="3">
    <source>
        <dbReference type="Proteomes" id="UP001152795"/>
    </source>
</evidence>
<name>A0A6S7JXY8_PARCT</name>
<keyword evidence="3" id="KW-1185">Reference proteome</keyword>
<accession>A0A6S7JXY8</accession>
<evidence type="ECO:0000256" key="1">
    <source>
        <dbReference type="SAM" id="MobiDB-lite"/>
    </source>
</evidence>
<dbReference type="PANTHER" id="PTHR47331:SF1">
    <property type="entry name" value="GAG-LIKE PROTEIN"/>
    <property type="match status" value="1"/>
</dbReference>
<sequence length="704" mass="80369">MKPRKQPENGIVYIKTVRCEYQAWGSKNICQTIQLRAQEVRAREDDGSKTSRRSLVRVVREVNKVKSWRCLGLKLKQLEEKEELLERQQKLEAEIYERKLKTEMAKLELKGEIIDARAEVEKCAIESQYSVDDGDFGRDADERLPDQERQTLQQTMEKFLGSSWTEKQVEEFPTPSRSNPPPITSARNDGGIHPEIQRLLERQSQVIEGQNTTVEKLTSSLDLPKREFLCFDGNPTTGAARQAIENCVIYPADVGYEKAKEILRKTFGQKHNIVRAFVEKVVKGPQIKSGETEKMMQLARDMRNCLMNSMQMNYKADINSLDMLTKVVKRLPSYLQAKWADVSGKLIQEEKQPEFEHLVDFVEKYAAIANTTFGKLVGSKPEGDIKPKPKVREPVLDPGRISTFGTQHAETQTGGDSGDSLNDHKSQQRSRQCLLCGASNHDLEKCYKFRQKSYQERLEFTRTEKLCHNCLRKNDFARIILQSFCKRLGPACMLSGCNVRHHSLLHLPVNPPESSPSSEKEQEESPHRSNEAGNSGHCGAAAKKKPRSEESPTTTALVKWIRMPLLITDQIRHFAEKLHLKHKPTEFSLTTVNAQDKKRCGLEVELKVQALKGEGELQLDRVWSVDRLPISERSIPEVDDIGHWSHLNGIDFPELDDKEVSILIGSDVPEVHWTLEERRGGPKETIGSPYHTWLDAVWSCRKWN</sequence>
<feature type="region of interest" description="Disordered" evidence="1">
    <location>
        <begin position="508"/>
        <end position="554"/>
    </location>
</feature>
<dbReference type="EMBL" id="CACRXK020011158">
    <property type="protein sequence ID" value="CAB4020861.1"/>
    <property type="molecule type" value="Genomic_DNA"/>
</dbReference>
<feature type="compositionally biased region" description="Basic and acidic residues" evidence="1">
    <location>
        <begin position="518"/>
        <end position="530"/>
    </location>
</feature>